<evidence type="ECO:0000313" key="5">
    <source>
        <dbReference type="EMBL" id="MDQ2069590.1"/>
    </source>
</evidence>
<evidence type="ECO:0000256" key="1">
    <source>
        <dbReference type="ARBA" id="ARBA00022679"/>
    </source>
</evidence>
<accession>A0ABU0W6D1</accession>
<dbReference type="EC" id="2.1.3.9" evidence="5"/>
<evidence type="ECO:0000256" key="2">
    <source>
        <dbReference type="RuleBase" id="RU003634"/>
    </source>
</evidence>
<dbReference type="Proteomes" id="UP001239019">
    <property type="component" value="Unassembled WGS sequence"/>
</dbReference>
<comment type="similarity">
    <text evidence="2">Belongs to the aspartate/ornithine carbamoyltransferase superfamily.</text>
</comment>
<dbReference type="Pfam" id="PF02729">
    <property type="entry name" value="OTCace_N"/>
    <property type="match status" value="1"/>
</dbReference>
<dbReference type="PANTHER" id="PTHR45753">
    <property type="entry name" value="ORNITHINE CARBAMOYLTRANSFERASE, MITOCHONDRIAL"/>
    <property type="match status" value="1"/>
</dbReference>
<feature type="domain" description="Aspartate/ornithine carbamoyltransferase Asp/Orn-binding" evidence="3">
    <location>
        <begin position="185"/>
        <end position="328"/>
    </location>
</feature>
<dbReference type="EMBL" id="JAVDDT010000003">
    <property type="protein sequence ID" value="MDQ2069590.1"/>
    <property type="molecule type" value="Genomic_DNA"/>
</dbReference>
<feature type="domain" description="Aspartate/ornithine carbamoyltransferase carbamoyl-P binding" evidence="4">
    <location>
        <begin position="2"/>
        <end position="160"/>
    </location>
</feature>
<dbReference type="InterPro" id="IPR036901">
    <property type="entry name" value="Asp/Orn_carbamoylTrfase_sf"/>
</dbReference>
<dbReference type="SUPFAM" id="SSF53671">
    <property type="entry name" value="Aspartate/ornithine carbamoyltransferase"/>
    <property type="match status" value="1"/>
</dbReference>
<evidence type="ECO:0000259" key="3">
    <source>
        <dbReference type="Pfam" id="PF00185"/>
    </source>
</evidence>
<dbReference type="InterPro" id="IPR006131">
    <property type="entry name" value="Asp_carbamoyltransf_Asp/Orn-bd"/>
</dbReference>
<dbReference type="GO" id="GO:0043857">
    <property type="term" value="F:N-acetylornithine carbamoyltransferase activity"/>
    <property type="evidence" value="ECO:0007669"/>
    <property type="project" value="UniProtKB-EC"/>
</dbReference>
<comment type="caution">
    <text evidence="5">The sequence shown here is derived from an EMBL/GenBank/DDBJ whole genome shotgun (WGS) entry which is preliminary data.</text>
</comment>
<dbReference type="PRINTS" id="PR00100">
    <property type="entry name" value="AOTCASE"/>
</dbReference>
<dbReference type="Gene3D" id="3.40.50.1370">
    <property type="entry name" value="Aspartate/ornithine carbamoyltransferase"/>
    <property type="match status" value="2"/>
</dbReference>
<proteinExistence type="inferred from homology"/>
<dbReference type="RefSeq" id="WP_306728088.1">
    <property type="nucleotide sequence ID" value="NZ_JAVDDT010000003.1"/>
</dbReference>
<keyword evidence="1 2" id="KW-0808">Transferase</keyword>
<dbReference type="PANTHER" id="PTHR45753:SF3">
    <property type="entry name" value="ORNITHINE TRANSCARBAMYLASE, MITOCHONDRIAL"/>
    <property type="match status" value="1"/>
</dbReference>
<dbReference type="PRINTS" id="PR00101">
    <property type="entry name" value="ATCASE"/>
</dbReference>
<dbReference type="NCBIfam" id="NF003384">
    <property type="entry name" value="PRK04523.1"/>
    <property type="match status" value="1"/>
</dbReference>
<dbReference type="Pfam" id="PF00185">
    <property type="entry name" value="OTCace"/>
    <property type="match status" value="1"/>
</dbReference>
<gene>
    <name evidence="5" type="ORF">RBH19_06880</name>
</gene>
<reference evidence="5 6" key="1">
    <citation type="submission" date="2023-08" db="EMBL/GenBank/DDBJ databases">
        <title>Whole-genome sequencing of halo(alkali)philic microorganisms from hypersaline lakes.</title>
        <authorList>
            <person name="Sorokin D.Y."/>
            <person name="Abbas B."/>
            <person name="Merkel A.Y."/>
        </authorList>
    </citation>
    <scope>NUCLEOTIDE SEQUENCE [LARGE SCALE GENOMIC DNA]</scope>
    <source>
        <strain evidence="5 6">AB-CW4</strain>
    </source>
</reference>
<name>A0ABU0W6D1_9GAMM</name>
<organism evidence="5 6">
    <name type="scientific">Natronospira bacteriovora</name>
    <dbReference type="NCBI Taxonomy" id="3069753"/>
    <lineage>
        <taxon>Bacteria</taxon>
        <taxon>Pseudomonadati</taxon>
        <taxon>Pseudomonadota</taxon>
        <taxon>Gammaproteobacteria</taxon>
        <taxon>Natronospirales</taxon>
        <taxon>Natronospiraceae</taxon>
        <taxon>Natronospira</taxon>
    </lineage>
</organism>
<evidence type="ECO:0000313" key="6">
    <source>
        <dbReference type="Proteomes" id="UP001239019"/>
    </source>
</evidence>
<sequence>MQHMTHIEDLGMEGVHAVVEQAMTWKRQHPGRHLEDVLLGMLFFNPSLRTRASFEAVMARAGGQSMVLEAGKGAWAMEHRDGVAMDGERPEHVREAAAVLSRYVDVLAVRAFAGLMDDAEDEADPVMRAFRAHATVPVISMESAREHLCQGLADVLTLRERLGPLQGQPVTLSWAPHIKPLPKAVPNSFLLSAAAAGCQVRVAHPPGFELPAGVRRQAEALAAQSGGEVQYGHEQLEAMAGSRAVYAKAWGPVLPLADEQAAAAMMKAHPDWRVGAGQLAPASADAFLMHCLPVRRDLEVEAALLDSGASAVVDQAENRFHVQRVLLDMAMQSIAGRREVA</sequence>
<dbReference type="InterPro" id="IPR006130">
    <property type="entry name" value="Asp/Orn_carbamoylTrfase"/>
</dbReference>
<protein>
    <submittedName>
        <fullName evidence="5">N-acetylornithine carbamoyltransferase</fullName>
        <ecNumber evidence="5">2.1.3.9</ecNumber>
    </submittedName>
</protein>
<evidence type="ECO:0000259" key="4">
    <source>
        <dbReference type="Pfam" id="PF02729"/>
    </source>
</evidence>
<keyword evidence="6" id="KW-1185">Reference proteome</keyword>
<dbReference type="InterPro" id="IPR006132">
    <property type="entry name" value="Asp/Orn_carbamoyltranf_P-bd"/>
</dbReference>